<dbReference type="InterPro" id="IPR013099">
    <property type="entry name" value="K_chnl_dom"/>
</dbReference>
<dbReference type="SUPFAM" id="SSF53850">
    <property type="entry name" value="Periplasmic binding protein-like II"/>
    <property type="match status" value="1"/>
</dbReference>
<dbReference type="EMBL" id="JARQWQ010000001">
    <property type="protein sequence ID" value="KAK2574126.1"/>
    <property type="molecule type" value="Genomic_DNA"/>
</dbReference>
<dbReference type="GO" id="GO:0001508">
    <property type="term" value="P:action potential"/>
    <property type="evidence" value="ECO:0007669"/>
    <property type="project" value="TreeGrafter"/>
</dbReference>
<evidence type="ECO:0000256" key="7">
    <source>
        <dbReference type="ARBA" id="ARBA00023303"/>
    </source>
</evidence>
<evidence type="ECO:0000256" key="5">
    <source>
        <dbReference type="ARBA" id="ARBA00023065"/>
    </source>
</evidence>
<feature type="chain" id="PRO_5041956454" evidence="9">
    <location>
        <begin position="22"/>
        <end position="427"/>
    </location>
</feature>
<evidence type="ECO:0000256" key="9">
    <source>
        <dbReference type="SAM" id="SignalP"/>
    </source>
</evidence>
<evidence type="ECO:0000256" key="2">
    <source>
        <dbReference type="ARBA" id="ARBA00022448"/>
    </source>
</evidence>
<proteinExistence type="predicted"/>
<comment type="subcellular location">
    <subcellularLocation>
        <location evidence="1">Membrane</location>
        <topology evidence="1">Multi-pass membrane protein</topology>
    </subcellularLocation>
</comment>
<keyword evidence="6 8" id="KW-0472">Membrane</keyword>
<dbReference type="GO" id="GO:0015276">
    <property type="term" value="F:ligand-gated monoatomic ion channel activity"/>
    <property type="evidence" value="ECO:0007669"/>
    <property type="project" value="InterPro"/>
</dbReference>
<dbReference type="PRINTS" id="PR00169">
    <property type="entry name" value="KCHANNEL"/>
</dbReference>
<reference evidence="11" key="2">
    <citation type="journal article" date="2023" name="Science">
        <title>Genomic signatures of disease resistance in endangered staghorn corals.</title>
        <authorList>
            <person name="Vollmer S.V."/>
            <person name="Selwyn J.D."/>
            <person name="Despard B.A."/>
            <person name="Roesel C.L."/>
        </authorList>
    </citation>
    <scope>NUCLEOTIDE SEQUENCE</scope>
    <source>
        <strain evidence="11">K2</strain>
    </source>
</reference>
<gene>
    <name evidence="11" type="ORF">P5673_000256</name>
</gene>
<keyword evidence="2" id="KW-0813">Transport</keyword>
<comment type="caution">
    <text evidence="11">The sequence shown here is derived from an EMBL/GenBank/DDBJ whole genome shotgun (WGS) entry which is preliminary data.</text>
</comment>
<dbReference type="SUPFAM" id="SSF81324">
    <property type="entry name" value="Voltage-gated potassium channels"/>
    <property type="match status" value="1"/>
</dbReference>
<dbReference type="AlphaFoldDB" id="A0AAD9VGZ8"/>
<evidence type="ECO:0000256" key="8">
    <source>
        <dbReference type="SAM" id="Phobius"/>
    </source>
</evidence>
<organism evidence="11 12">
    <name type="scientific">Acropora cervicornis</name>
    <name type="common">Staghorn coral</name>
    <dbReference type="NCBI Taxonomy" id="6130"/>
    <lineage>
        <taxon>Eukaryota</taxon>
        <taxon>Metazoa</taxon>
        <taxon>Cnidaria</taxon>
        <taxon>Anthozoa</taxon>
        <taxon>Hexacorallia</taxon>
        <taxon>Scleractinia</taxon>
        <taxon>Astrocoeniina</taxon>
        <taxon>Acroporidae</taxon>
        <taxon>Acropora</taxon>
    </lineage>
</organism>
<evidence type="ECO:0000256" key="6">
    <source>
        <dbReference type="ARBA" id="ARBA00023136"/>
    </source>
</evidence>
<keyword evidence="5" id="KW-0406">Ion transport</keyword>
<keyword evidence="7" id="KW-0407">Ion channel</keyword>
<keyword evidence="3 8" id="KW-0812">Transmembrane</keyword>
<keyword evidence="12" id="KW-1185">Reference proteome</keyword>
<name>A0AAD9VGZ8_ACRCE</name>
<evidence type="ECO:0000256" key="1">
    <source>
        <dbReference type="ARBA" id="ARBA00004141"/>
    </source>
</evidence>
<evidence type="ECO:0000259" key="10">
    <source>
        <dbReference type="Pfam" id="PF07885"/>
    </source>
</evidence>
<dbReference type="Gene3D" id="3.40.190.10">
    <property type="entry name" value="Periplasmic binding protein-like II"/>
    <property type="match status" value="1"/>
</dbReference>
<protein>
    <submittedName>
        <fullName evidence="11">Potassium voltage-gated channel subfamily F member 1</fullName>
    </submittedName>
</protein>
<feature type="domain" description="Potassium channel" evidence="10">
    <location>
        <begin position="173"/>
        <end position="226"/>
    </location>
</feature>
<feature type="transmembrane region" description="Helical" evidence="8">
    <location>
        <begin position="142"/>
        <end position="160"/>
    </location>
</feature>
<feature type="transmembrane region" description="Helical" evidence="8">
    <location>
        <begin position="375"/>
        <end position="398"/>
    </location>
</feature>
<dbReference type="GO" id="GO:0005251">
    <property type="term" value="F:delayed rectifier potassium channel activity"/>
    <property type="evidence" value="ECO:0007669"/>
    <property type="project" value="TreeGrafter"/>
</dbReference>
<dbReference type="Pfam" id="PF07885">
    <property type="entry name" value="Ion_trans_2"/>
    <property type="match status" value="1"/>
</dbReference>
<dbReference type="InterPro" id="IPR028325">
    <property type="entry name" value="VG_K_chnl"/>
</dbReference>
<reference evidence="11" key="1">
    <citation type="journal article" date="2023" name="G3 (Bethesda)">
        <title>Whole genome assembly and annotation of the endangered Caribbean coral Acropora cervicornis.</title>
        <authorList>
            <person name="Selwyn J.D."/>
            <person name="Vollmer S.V."/>
        </authorList>
    </citation>
    <scope>NUCLEOTIDE SEQUENCE</scope>
    <source>
        <strain evidence="11">K2</strain>
    </source>
</reference>
<sequence length="427" mass="47585">MKTATILVAAFLGILIHDVISHSGTGLSDNSDEGQAKKCPEEDIHGVVLEFPPYMIIRDEGNGTILDSGIVFDYIGNIFNDCCKGEDARVEIEELDEDFESNSFTTALHNANIVFPVDEALEQELTISGINYAFYDIVHSPGYVLIGIAGVLIWALEYHVRNEDFPLTFKRGSSEGFWWATISITTVGYGDKAPKSLLGRLFSVLWILIGLVVITMFTATVTSALTNTALPEFTNTLEGMKVGLLDKDFEAEEEARYIGANPLSYQSVADLNAALSSEKVEGIFMERIQAYYYYKDSNDENLRIFKAINAKISYKMVLKTNTMQQFIDWNSCIKRRLEHPSIDRLIKNYTKPMKAFKPAMDTIGLLSGKSEETTVFLLIVLGILLGLFALGVLVECCLAKSHRFLRKTSLAQDGGFSNEFISFHKCT</sequence>
<feature type="transmembrane region" description="Helical" evidence="8">
    <location>
        <begin position="201"/>
        <end position="225"/>
    </location>
</feature>
<dbReference type="PANTHER" id="PTHR11537">
    <property type="entry name" value="VOLTAGE-GATED POTASSIUM CHANNEL"/>
    <property type="match status" value="1"/>
</dbReference>
<dbReference type="Gene3D" id="1.10.287.70">
    <property type="match status" value="1"/>
</dbReference>
<evidence type="ECO:0000256" key="3">
    <source>
        <dbReference type="ARBA" id="ARBA00022692"/>
    </source>
</evidence>
<keyword evidence="4 8" id="KW-1133">Transmembrane helix</keyword>
<evidence type="ECO:0000313" key="11">
    <source>
        <dbReference type="EMBL" id="KAK2574126.1"/>
    </source>
</evidence>
<feature type="signal peptide" evidence="9">
    <location>
        <begin position="1"/>
        <end position="21"/>
    </location>
</feature>
<evidence type="ECO:0000313" key="12">
    <source>
        <dbReference type="Proteomes" id="UP001249851"/>
    </source>
</evidence>
<keyword evidence="9" id="KW-0732">Signal</keyword>
<evidence type="ECO:0000256" key="4">
    <source>
        <dbReference type="ARBA" id="ARBA00022989"/>
    </source>
</evidence>
<dbReference type="Proteomes" id="UP001249851">
    <property type="component" value="Unassembled WGS sequence"/>
</dbReference>
<dbReference type="PANTHER" id="PTHR11537:SF252">
    <property type="entry name" value="POTASSIUM VOLTAGE-GATED CHANNEL PROTEIN SHAW"/>
    <property type="match status" value="1"/>
</dbReference>
<accession>A0AAD9VGZ8</accession>
<dbReference type="GO" id="GO:0008076">
    <property type="term" value="C:voltage-gated potassium channel complex"/>
    <property type="evidence" value="ECO:0007669"/>
    <property type="project" value="InterPro"/>
</dbReference>